<evidence type="ECO:0000256" key="2">
    <source>
        <dbReference type="SAM" id="Phobius"/>
    </source>
</evidence>
<keyword evidence="2" id="KW-0472">Membrane</keyword>
<feature type="non-terminal residue" evidence="3">
    <location>
        <position position="1"/>
    </location>
</feature>
<gene>
    <name evidence="3" type="ORF">THAOC_14136</name>
</gene>
<keyword evidence="2" id="KW-0812">Transmembrane</keyword>
<keyword evidence="2" id="KW-1133">Transmembrane helix</keyword>
<evidence type="ECO:0000256" key="1">
    <source>
        <dbReference type="SAM" id="MobiDB-lite"/>
    </source>
</evidence>
<name>K0T3V3_THAOC</name>
<proteinExistence type="predicted"/>
<feature type="transmembrane region" description="Helical" evidence="2">
    <location>
        <begin position="46"/>
        <end position="67"/>
    </location>
</feature>
<feature type="transmembrane region" description="Helical" evidence="2">
    <location>
        <begin position="87"/>
        <end position="109"/>
    </location>
</feature>
<reference evidence="3 4" key="1">
    <citation type="journal article" date="2012" name="Genome Biol.">
        <title>Genome and low-iron response of an oceanic diatom adapted to chronic iron limitation.</title>
        <authorList>
            <person name="Lommer M."/>
            <person name="Specht M."/>
            <person name="Roy A.S."/>
            <person name="Kraemer L."/>
            <person name="Andreson R."/>
            <person name="Gutowska M.A."/>
            <person name="Wolf J."/>
            <person name="Bergner S.V."/>
            <person name="Schilhabel M.B."/>
            <person name="Klostermeier U.C."/>
            <person name="Beiko R.G."/>
            <person name="Rosenstiel P."/>
            <person name="Hippler M."/>
            <person name="Laroche J."/>
        </authorList>
    </citation>
    <scope>NUCLEOTIDE SEQUENCE [LARGE SCALE GENOMIC DNA]</scope>
    <source>
        <strain evidence="3 4">CCMP1005</strain>
    </source>
</reference>
<sequence>GGGGRRPRGRSPASPPPPPLRGIGAGDRGPSGLPDTIVLSPRADAWVYLAASSVVAVTATATALTRYQSSLAGMPGSLYAAVPTGSAAVMALGGMVAAVAFGAGGAYRFKRALRALTRPASFGPLVLTAEGLLAGLVLFLWFLAMIFFNSFQDDWRMVYALSGETGANIFGSLWASGILSMYLVADFAAGNRGGVRPSPRALALNHSLRRTTTSRRSGGRGP</sequence>
<comment type="caution">
    <text evidence="3">The sequence shown here is derived from an EMBL/GenBank/DDBJ whole genome shotgun (WGS) entry which is preliminary data.</text>
</comment>
<protein>
    <submittedName>
        <fullName evidence="3">Uncharacterized protein</fullName>
    </submittedName>
</protein>
<evidence type="ECO:0000313" key="3">
    <source>
        <dbReference type="EMBL" id="EJK65062.1"/>
    </source>
</evidence>
<keyword evidence="4" id="KW-1185">Reference proteome</keyword>
<accession>K0T3V3</accession>
<organism evidence="3 4">
    <name type="scientific">Thalassiosira oceanica</name>
    <name type="common">Marine diatom</name>
    <dbReference type="NCBI Taxonomy" id="159749"/>
    <lineage>
        <taxon>Eukaryota</taxon>
        <taxon>Sar</taxon>
        <taxon>Stramenopiles</taxon>
        <taxon>Ochrophyta</taxon>
        <taxon>Bacillariophyta</taxon>
        <taxon>Coscinodiscophyceae</taxon>
        <taxon>Thalassiosirophycidae</taxon>
        <taxon>Thalassiosirales</taxon>
        <taxon>Thalassiosiraceae</taxon>
        <taxon>Thalassiosira</taxon>
    </lineage>
</organism>
<dbReference type="EMBL" id="AGNL01016486">
    <property type="protein sequence ID" value="EJK65062.1"/>
    <property type="molecule type" value="Genomic_DNA"/>
</dbReference>
<feature type="region of interest" description="Disordered" evidence="1">
    <location>
        <begin position="1"/>
        <end position="28"/>
    </location>
</feature>
<evidence type="ECO:0000313" key="4">
    <source>
        <dbReference type="Proteomes" id="UP000266841"/>
    </source>
</evidence>
<feature type="transmembrane region" description="Helical" evidence="2">
    <location>
        <begin position="121"/>
        <end position="148"/>
    </location>
</feature>
<dbReference type="AlphaFoldDB" id="K0T3V3"/>
<feature type="transmembrane region" description="Helical" evidence="2">
    <location>
        <begin position="168"/>
        <end position="189"/>
    </location>
</feature>
<dbReference type="Proteomes" id="UP000266841">
    <property type="component" value="Unassembled WGS sequence"/>
</dbReference>